<dbReference type="InterPro" id="IPR031107">
    <property type="entry name" value="Small_HSP"/>
</dbReference>
<evidence type="ECO:0000313" key="5">
    <source>
        <dbReference type="EMBL" id="KAF3970710.1"/>
    </source>
</evidence>
<dbReference type="PROSITE" id="PS01031">
    <property type="entry name" value="SHSP"/>
    <property type="match status" value="1"/>
</dbReference>
<comment type="similarity">
    <text evidence="2 3">Belongs to the small heat shock protein (HSP20) family.</text>
</comment>
<dbReference type="PANTHER" id="PTHR11527">
    <property type="entry name" value="HEAT-SHOCK PROTEIN 20 FAMILY MEMBER"/>
    <property type="match status" value="1"/>
</dbReference>
<proteinExistence type="inferred from homology"/>
<reference evidence="5" key="1">
    <citation type="submission" date="2020-03" db="EMBL/GenBank/DDBJ databases">
        <title>Castanea mollissima Vanexum genome sequencing.</title>
        <authorList>
            <person name="Staton M."/>
        </authorList>
    </citation>
    <scope>NUCLEOTIDE SEQUENCE</scope>
    <source>
        <tissue evidence="5">Leaf</tissue>
    </source>
</reference>
<evidence type="ECO:0000256" key="2">
    <source>
        <dbReference type="PROSITE-ProRule" id="PRU00285"/>
    </source>
</evidence>
<gene>
    <name evidence="5" type="ORF">CMV_005617</name>
</gene>
<evidence type="ECO:0000256" key="1">
    <source>
        <dbReference type="ARBA" id="ARBA00023016"/>
    </source>
</evidence>
<feature type="domain" description="SHSP" evidence="4">
    <location>
        <begin position="44"/>
        <end position="153"/>
    </location>
</feature>
<dbReference type="OrthoDB" id="1431247at2759"/>
<dbReference type="Pfam" id="PF00011">
    <property type="entry name" value="HSP20"/>
    <property type="match status" value="1"/>
</dbReference>
<comment type="caution">
    <text evidence="5">The sequence shown here is derived from an EMBL/GenBank/DDBJ whole genome shotgun (WGS) entry which is preliminary data.</text>
</comment>
<dbReference type="InterPro" id="IPR008978">
    <property type="entry name" value="HSP20-like_chaperone"/>
</dbReference>
<dbReference type="Proteomes" id="UP000737018">
    <property type="component" value="Unassembled WGS sequence"/>
</dbReference>
<keyword evidence="1" id="KW-0346">Stress response</keyword>
<protein>
    <recommendedName>
        <fullName evidence="4">SHSP domain-containing protein</fullName>
    </recommendedName>
</protein>
<evidence type="ECO:0000256" key="3">
    <source>
        <dbReference type="RuleBase" id="RU003616"/>
    </source>
</evidence>
<dbReference type="EMBL" id="JRKL02000506">
    <property type="protein sequence ID" value="KAF3970710.1"/>
    <property type="molecule type" value="Genomic_DNA"/>
</dbReference>
<name>A0A8J4RJG0_9ROSI</name>
<evidence type="ECO:0000313" key="6">
    <source>
        <dbReference type="Proteomes" id="UP000737018"/>
    </source>
</evidence>
<accession>A0A8J4RJG0</accession>
<sequence length="154" mass="17279">MSIVPVGDQERSVSNSNNSTQDLWDPLALDLWNWDPFSDFPFPSPLHSLSTFVSPHYSPFGASVNTRLDWRETPRAHVLKLSVPNEDVLVELQDDRVLQVSVESGNFMSRFKIPDNGFIEQLKASMNNGVLTVIVPKVEASTSRPNIRVIDISD</sequence>
<organism evidence="5 6">
    <name type="scientific">Castanea mollissima</name>
    <name type="common">Chinese chestnut</name>
    <dbReference type="NCBI Taxonomy" id="60419"/>
    <lineage>
        <taxon>Eukaryota</taxon>
        <taxon>Viridiplantae</taxon>
        <taxon>Streptophyta</taxon>
        <taxon>Embryophyta</taxon>
        <taxon>Tracheophyta</taxon>
        <taxon>Spermatophyta</taxon>
        <taxon>Magnoliopsida</taxon>
        <taxon>eudicotyledons</taxon>
        <taxon>Gunneridae</taxon>
        <taxon>Pentapetalae</taxon>
        <taxon>rosids</taxon>
        <taxon>fabids</taxon>
        <taxon>Fagales</taxon>
        <taxon>Fagaceae</taxon>
        <taxon>Castanea</taxon>
    </lineage>
</organism>
<keyword evidence="6" id="KW-1185">Reference proteome</keyword>
<dbReference type="SUPFAM" id="SSF49764">
    <property type="entry name" value="HSP20-like chaperones"/>
    <property type="match status" value="1"/>
</dbReference>
<dbReference type="InterPro" id="IPR002068">
    <property type="entry name" value="A-crystallin/Hsp20_dom"/>
</dbReference>
<evidence type="ECO:0000259" key="4">
    <source>
        <dbReference type="PROSITE" id="PS01031"/>
    </source>
</evidence>
<dbReference type="AlphaFoldDB" id="A0A8J4RJG0"/>
<dbReference type="Gene3D" id="2.60.40.790">
    <property type="match status" value="1"/>
</dbReference>